<feature type="transmembrane region" description="Helical" evidence="7">
    <location>
        <begin position="252"/>
        <end position="275"/>
    </location>
</feature>
<dbReference type="InterPro" id="IPR017270">
    <property type="entry name" value="MotA/TolQ/ExbB-rel"/>
</dbReference>
<evidence type="ECO:0000313" key="10">
    <source>
        <dbReference type="EMBL" id="GAD02818.1"/>
    </source>
</evidence>
<evidence type="ECO:0000313" key="11">
    <source>
        <dbReference type="Proteomes" id="UP000014461"/>
    </source>
</evidence>
<keyword evidence="3 7" id="KW-0812">Transmembrane</keyword>
<comment type="similarity">
    <text evidence="6">Belongs to the exbB/tolQ family.</text>
</comment>
<evidence type="ECO:0000256" key="7">
    <source>
        <dbReference type="SAM" id="Phobius"/>
    </source>
</evidence>
<keyword evidence="11" id="KW-1185">Reference proteome</keyword>
<dbReference type="GO" id="GO:0005886">
    <property type="term" value="C:plasma membrane"/>
    <property type="evidence" value="ECO:0007669"/>
    <property type="project" value="UniProtKB-SubCell"/>
</dbReference>
<keyword evidence="4 7" id="KW-1133">Transmembrane helix</keyword>
<organism evidence="10 11">
    <name type="scientific">Agarivorans albus MKT 106</name>
    <dbReference type="NCBI Taxonomy" id="1331007"/>
    <lineage>
        <taxon>Bacteria</taxon>
        <taxon>Pseudomonadati</taxon>
        <taxon>Pseudomonadota</taxon>
        <taxon>Gammaproteobacteria</taxon>
        <taxon>Alteromonadales</taxon>
        <taxon>Alteromonadaceae</taxon>
        <taxon>Agarivorans</taxon>
    </lineage>
</organism>
<feature type="signal peptide" evidence="8">
    <location>
        <begin position="1"/>
        <end position="19"/>
    </location>
</feature>
<dbReference type="PANTHER" id="PTHR30625">
    <property type="entry name" value="PROTEIN TOLQ"/>
    <property type="match status" value="1"/>
</dbReference>
<proteinExistence type="inferred from homology"/>
<dbReference type="RefSeq" id="WP_016402585.1">
    <property type="nucleotide sequence ID" value="NZ_BARX01000020.1"/>
</dbReference>
<reference evidence="10" key="1">
    <citation type="journal article" date="2013" name="Genome Announc.">
        <title>Draft Genome Sequence of Agarivorans albus Strain MKT 106T, an Agarolytic Marine Bacterium.</title>
        <authorList>
            <person name="Yasuike M."/>
            <person name="Nakamura Y."/>
            <person name="Kai W."/>
            <person name="Fujiwara A."/>
            <person name="Fukui Y."/>
            <person name="Satomi M."/>
            <person name="Sano M."/>
        </authorList>
    </citation>
    <scope>NUCLEOTIDE SEQUENCE [LARGE SCALE GENOMIC DNA]</scope>
</reference>
<dbReference type="Proteomes" id="UP000014461">
    <property type="component" value="Unassembled WGS sequence"/>
</dbReference>
<dbReference type="OrthoDB" id="4045at2"/>
<dbReference type="PANTHER" id="PTHR30625:SF11">
    <property type="entry name" value="MOTA_TOLQ_EXBB PROTON CHANNEL DOMAIN-CONTAINING PROTEIN"/>
    <property type="match status" value="1"/>
</dbReference>
<comment type="caution">
    <text evidence="10">The sequence shown here is derived from an EMBL/GenBank/DDBJ whole genome shotgun (WGS) entry which is preliminary data.</text>
</comment>
<keyword evidence="6" id="KW-0813">Transport</keyword>
<keyword evidence="8" id="KW-0732">Signal</keyword>
<feature type="domain" description="MotA/TolQ/ExbB proton channel" evidence="9">
    <location>
        <begin position="300"/>
        <end position="419"/>
    </location>
</feature>
<feature type="chain" id="PRO_5004488200" evidence="8">
    <location>
        <begin position="20"/>
        <end position="444"/>
    </location>
</feature>
<evidence type="ECO:0000256" key="5">
    <source>
        <dbReference type="ARBA" id="ARBA00023136"/>
    </source>
</evidence>
<dbReference type="InterPro" id="IPR002898">
    <property type="entry name" value="MotA_ExbB_proton_chnl"/>
</dbReference>
<keyword evidence="6" id="KW-0653">Protein transport</keyword>
<sequence>MKPLVLITLLALSNSAALAEETLLSTTQQAKQQELQHNQVREQGFEQELAKFKARQQALLAERDALQKDTDSLSDSFTDNEKTLAELETELHLASGSLGELFGVVRQAAKELKLELQTSALVANQPEVLSTLDQIEQARALPSMVELEGLWQAFASTIQASGRIEHLQLPYFDNQGQLQQQRFWRLGGFGLVNEQGYARWDGKQAKSFIVQPELAPTATELQQTSGRFVSMDPSHGGLLQQLAEQPTLAQRFAHGGVVGKVIALLFALGMLIALYRGIRLLIIRSQIQAQLKQPANPKDNPLGRILQAYKADQDQAVEAIELRLLEQIVDEQQHLERGLSMIKLLAALAPMLGLLGTVTGMIETFQVITQFGNADPKVMASGISMALVTTVLGLISAMPLLFSHNVLHAQAEAIRNILEKQSLGLVAQRAEANHSLKAVSNNAA</sequence>
<dbReference type="InterPro" id="IPR050790">
    <property type="entry name" value="ExbB/TolQ_transport"/>
</dbReference>
<evidence type="ECO:0000256" key="6">
    <source>
        <dbReference type="RuleBase" id="RU004057"/>
    </source>
</evidence>
<keyword evidence="5 7" id="KW-0472">Membrane</keyword>
<evidence type="ECO:0000256" key="8">
    <source>
        <dbReference type="SAM" id="SignalP"/>
    </source>
</evidence>
<feature type="transmembrane region" description="Helical" evidence="7">
    <location>
        <begin position="344"/>
        <end position="362"/>
    </location>
</feature>
<feature type="transmembrane region" description="Helical" evidence="7">
    <location>
        <begin position="382"/>
        <end position="402"/>
    </location>
</feature>
<evidence type="ECO:0000256" key="4">
    <source>
        <dbReference type="ARBA" id="ARBA00022989"/>
    </source>
</evidence>
<name>R9PNH9_AGAAL</name>
<keyword evidence="2" id="KW-1003">Cell membrane</keyword>
<evidence type="ECO:0000256" key="3">
    <source>
        <dbReference type="ARBA" id="ARBA00022692"/>
    </source>
</evidence>
<gene>
    <name evidence="10" type="ORF">AALB_2898</name>
</gene>
<protein>
    <submittedName>
        <fullName evidence="10">MotA/TolQ/ExbB proton channel family protein</fullName>
    </submittedName>
</protein>
<comment type="subcellular location">
    <subcellularLocation>
        <location evidence="1">Cell membrane</location>
        <topology evidence="1">Multi-pass membrane protein</topology>
    </subcellularLocation>
    <subcellularLocation>
        <location evidence="6">Membrane</location>
        <topology evidence="6">Multi-pass membrane protein</topology>
    </subcellularLocation>
</comment>
<evidence type="ECO:0000256" key="1">
    <source>
        <dbReference type="ARBA" id="ARBA00004651"/>
    </source>
</evidence>
<dbReference type="STRING" id="1331007.AALB_2898"/>
<dbReference type="GO" id="GO:0017038">
    <property type="term" value="P:protein import"/>
    <property type="evidence" value="ECO:0007669"/>
    <property type="project" value="TreeGrafter"/>
</dbReference>
<evidence type="ECO:0000259" key="9">
    <source>
        <dbReference type="Pfam" id="PF01618"/>
    </source>
</evidence>
<accession>R9PNH9</accession>
<dbReference type="Pfam" id="PF01618">
    <property type="entry name" value="MotA_ExbB"/>
    <property type="match status" value="1"/>
</dbReference>
<dbReference type="PIRSF" id="PIRSF037714">
    <property type="entry name" value="TolR"/>
    <property type="match status" value="1"/>
</dbReference>
<dbReference type="EMBL" id="BARX01000020">
    <property type="protein sequence ID" value="GAD02818.1"/>
    <property type="molecule type" value="Genomic_DNA"/>
</dbReference>
<dbReference type="AlphaFoldDB" id="R9PNH9"/>
<evidence type="ECO:0000256" key="2">
    <source>
        <dbReference type="ARBA" id="ARBA00022475"/>
    </source>
</evidence>